<dbReference type="AlphaFoldDB" id="A0AAE0YDV1"/>
<evidence type="ECO:0000313" key="2">
    <source>
        <dbReference type="EMBL" id="KAK3742068.1"/>
    </source>
</evidence>
<keyword evidence="1" id="KW-0812">Transmembrane</keyword>
<keyword evidence="1" id="KW-0472">Membrane</keyword>
<keyword evidence="1" id="KW-1133">Transmembrane helix</keyword>
<name>A0AAE0YDV1_9GAST</name>
<evidence type="ECO:0000313" key="3">
    <source>
        <dbReference type="Proteomes" id="UP001283361"/>
    </source>
</evidence>
<dbReference type="Proteomes" id="UP001283361">
    <property type="component" value="Unassembled WGS sequence"/>
</dbReference>
<organism evidence="2 3">
    <name type="scientific">Elysia crispata</name>
    <name type="common">lettuce slug</name>
    <dbReference type="NCBI Taxonomy" id="231223"/>
    <lineage>
        <taxon>Eukaryota</taxon>
        <taxon>Metazoa</taxon>
        <taxon>Spiralia</taxon>
        <taxon>Lophotrochozoa</taxon>
        <taxon>Mollusca</taxon>
        <taxon>Gastropoda</taxon>
        <taxon>Heterobranchia</taxon>
        <taxon>Euthyneura</taxon>
        <taxon>Panpulmonata</taxon>
        <taxon>Sacoglossa</taxon>
        <taxon>Placobranchoidea</taxon>
        <taxon>Plakobranchidae</taxon>
        <taxon>Elysia</taxon>
    </lineage>
</organism>
<feature type="non-terminal residue" evidence="2">
    <location>
        <position position="1"/>
    </location>
</feature>
<sequence>TQSLRLKQVLCVITDPIALIFSKEEKATFDLVSLAIVLCSFLSADLIIVPEMED</sequence>
<gene>
    <name evidence="2" type="ORF">RRG08_059599</name>
</gene>
<comment type="caution">
    <text evidence="2">The sequence shown here is derived from an EMBL/GenBank/DDBJ whole genome shotgun (WGS) entry which is preliminary data.</text>
</comment>
<proteinExistence type="predicted"/>
<reference evidence="2" key="1">
    <citation type="journal article" date="2023" name="G3 (Bethesda)">
        <title>A reference genome for the long-term kleptoplast-retaining sea slug Elysia crispata morphotype clarki.</title>
        <authorList>
            <person name="Eastman K.E."/>
            <person name="Pendleton A.L."/>
            <person name="Shaikh M.A."/>
            <person name="Suttiyut T."/>
            <person name="Ogas R."/>
            <person name="Tomko P."/>
            <person name="Gavelis G."/>
            <person name="Widhalm J.R."/>
            <person name="Wisecaver J.H."/>
        </authorList>
    </citation>
    <scope>NUCLEOTIDE SEQUENCE</scope>
    <source>
        <strain evidence="2">ECLA1</strain>
    </source>
</reference>
<feature type="transmembrane region" description="Helical" evidence="1">
    <location>
        <begin position="31"/>
        <end position="49"/>
    </location>
</feature>
<evidence type="ECO:0000256" key="1">
    <source>
        <dbReference type="SAM" id="Phobius"/>
    </source>
</evidence>
<dbReference type="EMBL" id="JAWDGP010006378">
    <property type="protein sequence ID" value="KAK3742068.1"/>
    <property type="molecule type" value="Genomic_DNA"/>
</dbReference>
<protein>
    <submittedName>
        <fullName evidence="2">Uncharacterized protein</fullName>
    </submittedName>
</protein>
<accession>A0AAE0YDV1</accession>
<keyword evidence="3" id="KW-1185">Reference proteome</keyword>